<dbReference type="GO" id="GO:0051082">
    <property type="term" value="F:unfolded protein binding"/>
    <property type="evidence" value="ECO:0007669"/>
    <property type="project" value="InterPro"/>
</dbReference>
<dbReference type="Gene3D" id="1.10.287.110">
    <property type="entry name" value="DnaJ domain"/>
    <property type="match status" value="1"/>
</dbReference>
<dbReference type="HOGENOM" id="CLU_017633_18_0_1"/>
<dbReference type="EnsemblProtists" id="EKX33507">
    <property type="protein sequence ID" value="EKX33507"/>
    <property type="gene ID" value="GUITHDRAFT_56395"/>
</dbReference>
<protein>
    <recommendedName>
        <fullName evidence="1">J domain-containing protein</fullName>
    </recommendedName>
</protein>
<dbReference type="PANTHER" id="PTHR45168:SF3">
    <property type="entry name" value="DNAJ HEAT SHOCK PROTEIN FAMILY (HSP40) MEMBER B2"/>
    <property type="match status" value="1"/>
</dbReference>
<dbReference type="InterPro" id="IPR043183">
    <property type="entry name" value="DNJB2/6-like"/>
</dbReference>
<evidence type="ECO:0000313" key="3">
    <source>
        <dbReference type="EnsemblProtists" id="EKX33507"/>
    </source>
</evidence>
<reference evidence="2 4" key="1">
    <citation type="journal article" date="2012" name="Nature">
        <title>Algal genomes reveal evolutionary mosaicism and the fate of nucleomorphs.</title>
        <authorList>
            <consortium name="DOE Joint Genome Institute"/>
            <person name="Curtis B.A."/>
            <person name="Tanifuji G."/>
            <person name="Burki F."/>
            <person name="Gruber A."/>
            <person name="Irimia M."/>
            <person name="Maruyama S."/>
            <person name="Arias M.C."/>
            <person name="Ball S.G."/>
            <person name="Gile G.H."/>
            <person name="Hirakawa Y."/>
            <person name="Hopkins J.F."/>
            <person name="Kuo A."/>
            <person name="Rensing S.A."/>
            <person name="Schmutz J."/>
            <person name="Symeonidi A."/>
            <person name="Elias M."/>
            <person name="Eveleigh R.J."/>
            <person name="Herman E.K."/>
            <person name="Klute M.J."/>
            <person name="Nakayama T."/>
            <person name="Obornik M."/>
            <person name="Reyes-Prieto A."/>
            <person name="Armbrust E.V."/>
            <person name="Aves S.J."/>
            <person name="Beiko R.G."/>
            <person name="Coutinho P."/>
            <person name="Dacks J.B."/>
            <person name="Durnford D.G."/>
            <person name="Fast N.M."/>
            <person name="Green B.R."/>
            <person name="Grisdale C.J."/>
            <person name="Hempel F."/>
            <person name="Henrissat B."/>
            <person name="Hoppner M.P."/>
            <person name="Ishida K."/>
            <person name="Kim E."/>
            <person name="Koreny L."/>
            <person name="Kroth P.G."/>
            <person name="Liu Y."/>
            <person name="Malik S.B."/>
            <person name="Maier U.G."/>
            <person name="McRose D."/>
            <person name="Mock T."/>
            <person name="Neilson J.A."/>
            <person name="Onodera N.T."/>
            <person name="Poole A.M."/>
            <person name="Pritham E.J."/>
            <person name="Richards T.A."/>
            <person name="Rocap G."/>
            <person name="Roy S.W."/>
            <person name="Sarai C."/>
            <person name="Schaack S."/>
            <person name="Shirato S."/>
            <person name="Slamovits C.H."/>
            <person name="Spencer D.F."/>
            <person name="Suzuki S."/>
            <person name="Worden A.Z."/>
            <person name="Zauner S."/>
            <person name="Barry K."/>
            <person name="Bell C."/>
            <person name="Bharti A.K."/>
            <person name="Crow J.A."/>
            <person name="Grimwood J."/>
            <person name="Kramer R."/>
            <person name="Lindquist E."/>
            <person name="Lucas S."/>
            <person name="Salamov A."/>
            <person name="McFadden G.I."/>
            <person name="Lane C.E."/>
            <person name="Keeling P.J."/>
            <person name="Gray M.W."/>
            <person name="Grigoriev I.V."/>
            <person name="Archibald J.M."/>
        </authorList>
    </citation>
    <scope>NUCLEOTIDE SEQUENCE</scope>
    <source>
        <strain evidence="2 4">CCMP2712</strain>
    </source>
</reference>
<dbReference type="InterPro" id="IPR018253">
    <property type="entry name" value="DnaJ_domain_CS"/>
</dbReference>
<dbReference type="RefSeq" id="XP_005820487.1">
    <property type="nucleotide sequence ID" value="XM_005820430.1"/>
</dbReference>
<dbReference type="CDD" id="cd06257">
    <property type="entry name" value="DnaJ"/>
    <property type="match status" value="1"/>
</dbReference>
<dbReference type="PaxDb" id="55529-EKX33507"/>
<dbReference type="Proteomes" id="UP000011087">
    <property type="component" value="Unassembled WGS sequence"/>
</dbReference>
<dbReference type="EMBL" id="JH993139">
    <property type="protein sequence ID" value="EKX33507.1"/>
    <property type="molecule type" value="Genomic_DNA"/>
</dbReference>
<dbReference type="eggNOG" id="KOG0714">
    <property type="taxonomic scope" value="Eukaryota"/>
</dbReference>
<dbReference type="OrthoDB" id="10250354at2759"/>
<proteinExistence type="predicted"/>
<dbReference type="KEGG" id="gtt:GUITHDRAFT_56395"/>
<dbReference type="Pfam" id="PF00226">
    <property type="entry name" value="DnaJ"/>
    <property type="match status" value="1"/>
</dbReference>
<dbReference type="GeneID" id="17290242"/>
<feature type="non-terminal residue" evidence="2">
    <location>
        <position position="1"/>
    </location>
</feature>
<dbReference type="PROSITE" id="PS50076">
    <property type="entry name" value="DNAJ_2"/>
    <property type="match status" value="1"/>
</dbReference>
<accession>L1IBP3</accession>
<dbReference type="SUPFAM" id="SSF46565">
    <property type="entry name" value="Chaperone J-domain"/>
    <property type="match status" value="1"/>
</dbReference>
<dbReference type="PRINTS" id="PR00625">
    <property type="entry name" value="JDOMAIN"/>
</dbReference>
<name>L1IBP3_GUITC</name>
<evidence type="ECO:0000259" key="1">
    <source>
        <dbReference type="PROSITE" id="PS50076"/>
    </source>
</evidence>
<dbReference type="PANTHER" id="PTHR45168">
    <property type="entry name" value="DNAJ HOMOLOG SUBFAMILY B MEMBER 2"/>
    <property type="match status" value="1"/>
</dbReference>
<evidence type="ECO:0000313" key="4">
    <source>
        <dbReference type="Proteomes" id="UP000011087"/>
    </source>
</evidence>
<evidence type="ECO:0000313" key="2">
    <source>
        <dbReference type="EMBL" id="EKX33507.1"/>
    </source>
</evidence>
<sequence>NREVKKAYHKMALKWHPDRHPSNKELADKKFKEIQEAYDVLSDPAKRDAYDAYGEGGVK</sequence>
<feature type="non-terminal residue" evidence="2">
    <location>
        <position position="59"/>
    </location>
</feature>
<dbReference type="InterPro" id="IPR036869">
    <property type="entry name" value="J_dom_sf"/>
</dbReference>
<reference evidence="4" key="2">
    <citation type="submission" date="2012-11" db="EMBL/GenBank/DDBJ databases">
        <authorList>
            <person name="Kuo A."/>
            <person name="Curtis B.A."/>
            <person name="Tanifuji G."/>
            <person name="Burki F."/>
            <person name="Gruber A."/>
            <person name="Irimia M."/>
            <person name="Maruyama S."/>
            <person name="Arias M.C."/>
            <person name="Ball S.G."/>
            <person name="Gile G.H."/>
            <person name="Hirakawa Y."/>
            <person name="Hopkins J.F."/>
            <person name="Rensing S.A."/>
            <person name="Schmutz J."/>
            <person name="Symeonidi A."/>
            <person name="Elias M."/>
            <person name="Eveleigh R.J."/>
            <person name="Herman E.K."/>
            <person name="Klute M.J."/>
            <person name="Nakayama T."/>
            <person name="Obornik M."/>
            <person name="Reyes-Prieto A."/>
            <person name="Armbrust E.V."/>
            <person name="Aves S.J."/>
            <person name="Beiko R.G."/>
            <person name="Coutinho P."/>
            <person name="Dacks J.B."/>
            <person name="Durnford D.G."/>
            <person name="Fast N.M."/>
            <person name="Green B.R."/>
            <person name="Grisdale C."/>
            <person name="Hempe F."/>
            <person name="Henrissat B."/>
            <person name="Hoppner M.P."/>
            <person name="Ishida K.-I."/>
            <person name="Kim E."/>
            <person name="Koreny L."/>
            <person name="Kroth P.G."/>
            <person name="Liu Y."/>
            <person name="Malik S.-B."/>
            <person name="Maier U.G."/>
            <person name="McRose D."/>
            <person name="Mock T."/>
            <person name="Neilson J.A."/>
            <person name="Onodera N.T."/>
            <person name="Poole A.M."/>
            <person name="Pritham E.J."/>
            <person name="Richards T.A."/>
            <person name="Rocap G."/>
            <person name="Roy S.W."/>
            <person name="Sarai C."/>
            <person name="Schaack S."/>
            <person name="Shirato S."/>
            <person name="Slamovits C.H."/>
            <person name="Spencer D.F."/>
            <person name="Suzuki S."/>
            <person name="Worden A.Z."/>
            <person name="Zauner S."/>
            <person name="Barry K."/>
            <person name="Bell C."/>
            <person name="Bharti A.K."/>
            <person name="Crow J.A."/>
            <person name="Grimwood J."/>
            <person name="Kramer R."/>
            <person name="Lindquist E."/>
            <person name="Lucas S."/>
            <person name="Salamov A."/>
            <person name="McFadden G.I."/>
            <person name="Lane C.E."/>
            <person name="Keeling P.J."/>
            <person name="Gray M.W."/>
            <person name="Grigoriev I.V."/>
            <person name="Archibald J.M."/>
        </authorList>
    </citation>
    <scope>NUCLEOTIDE SEQUENCE</scope>
    <source>
        <strain evidence="4">CCMP2712</strain>
    </source>
</reference>
<keyword evidence="4" id="KW-1185">Reference proteome</keyword>
<dbReference type="PROSITE" id="PS00636">
    <property type="entry name" value="DNAJ_1"/>
    <property type="match status" value="1"/>
</dbReference>
<dbReference type="SMART" id="SM00271">
    <property type="entry name" value="DnaJ"/>
    <property type="match status" value="1"/>
</dbReference>
<dbReference type="AlphaFoldDB" id="L1IBP3"/>
<dbReference type="STRING" id="905079.L1IBP3"/>
<reference evidence="3" key="3">
    <citation type="submission" date="2016-03" db="UniProtKB">
        <authorList>
            <consortium name="EnsemblProtists"/>
        </authorList>
    </citation>
    <scope>IDENTIFICATION</scope>
</reference>
<gene>
    <name evidence="2" type="ORF">GUITHDRAFT_56395</name>
</gene>
<dbReference type="InterPro" id="IPR001623">
    <property type="entry name" value="DnaJ_domain"/>
</dbReference>
<dbReference type="GO" id="GO:0030544">
    <property type="term" value="F:Hsp70 protein binding"/>
    <property type="evidence" value="ECO:0007669"/>
    <property type="project" value="InterPro"/>
</dbReference>
<organism evidence="2">
    <name type="scientific">Guillardia theta (strain CCMP2712)</name>
    <name type="common">Cryptophyte</name>
    <dbReference type="NCBI Taxonomy" id="905079"/>
    <lineage>
        <taxon>Eukaryota</taxon>
        <taxon>Cryptophyceae</taxon>
        <taxon>Pyrenomonadales</taxon>
        <taxon>Geminigeraceae</taxon>
        <taxon>Guillardia</taxon>
    </lineage>
</organism>
<feature type="domain" description="J" evidence="1">
    <location>
        <begin position="1"/>
        <end position="54"/>
    </location>
</feature>
<dbReference type="OMA" id="EPHATPD"/>